<keyword evidence="6 8" id="KW-0378">Hydrolase</keyword>
<comment type="caution">
    <text evidence="12">The sequence shown here is derived from an EMBL/GenBank/DDBJ whole genome shotgun (WGS) entry which is preliminary data.</text>
</comment>
<evidence type="ECO:0000256" key="5">
    <source>
        <dbReference type="ARBA" id="ARBA00022759"/>
    </source>
</evidence>
<dbReference type="SMART" id="SM00477">
    <property type="entry name" value="NUC"/>
    <property type="match status" value="1"/>
</dbReference>
<dbReference type="PANTHER" id="PTHR13966:SF5">
    <property type="entry name" value="ENDONUCLEASE G, MITOCHONDRIAL"/>
    <property type="match status" value="1"/>
</dbReference>
<name>A0ABN1HTX5_9SPHN</name>
<feature type="domain" description="ENPP1-3/EXOG-like endonuclease/phosphodiesterase" evidence="10">
    <location>
        <begin position="49"/>
        <end position="238"/>
    </location>
</feature>
<dbReference type="SMART" id="SM00892">
    <property type="entry name" value="Endonuclease_NS"/>
    <property type="match status" value="1"/>
</dbReference>
<evidence type="ECO:0000313" key="13">
    <source>
        <dbReference type="Proteomes" id="UP001500238"/>
    </source>
</evidence>
<feature type="domain" description="DNA/RNA non-specific endonuclease/pyrophosphatase/phosphodiesterase" evidence="11">
    <location>
        <begin position="48"/>
        <end position="238"/>
    </location>
</feature>
<keyword evidence="4 8" id="KW-0479">Metal-binding</keyword>
<comment type="cofactor">
    <cofactor evidence="1 8">
        <name>Mg(2+)</name>
        <dbReference type="ChEBI" id="CHEBI:18420"/>
    </cofactor>
</comment>
<dbReference type="Proteomes" id="UP001500238">
    <property type="component" value="Unassembled WGS sequence"/>
</dbReference>
<evidence type="ECO:0000256" key="8">
    <source>
        <dbReference type="RuleBase" id="RU366055"/>
    </source>
</evidence>
<dbReference type="EC" id="3.1.30.-" evidence="8"/>
<protein>
    <recommendedName>
        <fullName evidence="8">Endonuclease</fullName>
        <ecNumber evidence="8">3.1.30.-</ecNumber>
    </recommendedName>
</protein>
<feature type="chain" id="PRO_5046254492" description="Endonuclease" evidence="9">
    <location>
        <begin position="20"/>
        <end position="258"/>
    </location>
</feature>
<dbReference type="PROSITE" id="PS01070">
    <property type="entry name" value="NUCLEASE_NON_SPEC"/>
    <property type="match status" value="1"/>
</dbReference>
<evidence type="ECO:0000313" key="12">
    <source>
        <dbReference type="EMBL" id="GAA0667135.1"/>
    </source>
</evidence>
<dbReference type="SUPFAM" id="SSF54060">
    <property type="entry name" value="His-Me finger endonucleases"/>
    <property type="match status" value="1"/>
</dbReference>
<comment type="similarity">
    <text evidence="2 8">Belongs to the DNA/RNA non-specific endonuclease family.</text>
</comment>
<evidence type="ECO:0000256" key="4">
    <source>
        <dbReference type="ARBA" id="ARBA00022723"/>
    </source>
</evidence>
<dbReference type="InterPro" id="IPR044925">
    <property type="entry name" value="His-Me_finger_sf"/>
</dbReference>
<evidence type="ECO:0000259" key="10">
    <source>
        <dbReference type="SMART" id="SM00477"/>
    </source>
</evidence>
<keyword evidence="3 8" id="KW-0540">Nuclease</keyword>
<evidence type="ECO:0000256" key="7">
    <source>
        <dbReference type="ARBA" id="ARBA00022842"/>
    </source>
</evidence>
<dbReference type="PANTHER" id="PTHR13966">
    <property type="entry name" value="ENDONUCLEASE RELATED"/>
    <property type="match status" value="1"/>
</dbReference>
<dbReference type="InterPro" id="IPR001604">
    <property type="entry name" value="Endo_G_ENPP1-like_dom"/>
</dbReference>
<dbReference type="InterPro" id="IPR040255">
    <property type="entry name" value="Non-specific_endonuclease"/>
</dbReference>
<sequence>MSSIIGVAIALVAIQPAAAATKCPTHFAGGVEPALVNPKLSRSATELCNQRFVVLHSAITRTPLYVAEHLTRAGIAAARDYDQRDNRFHADPRLPPADRAELGDYVRSGFDRGHMAPSGNMNDEESDYESFSLANIVPQIGALNRNSWADMENYVRTLTTKLGDAYVVTGPAYEGKTIKALNGRVLVPTSTWKAMYVPGQGAGAWIATNTVNPRWQVISIAELARRIGIDPFPRLAAATKAKVPAFPNFGRDRAERER</sequence>
<gene>
    <name evidence="12" type="ORF">GCM10009102_16390</name>
</gene>
<evidence type="ECO:0000256" key="2">
    <source>
        <dbReference type="ARBA" id="ARBA00010052"/>
    </source>
</evidence>
<evidence type="ECO:0000259" key="11">
    <source>
        <dbReference type="SMART" id="SM00892"/>
    </source>
</evidence>
<feature type="signal peptide" evidence="9">
    <location>
        <begin position="1"/>
        <end position="19"/>
    </location>
</feature>
<dbReference type="InterPro" id="IPR044929">
    <property type="entry name" value="DNA/RNA_non-sp_Endonuclease_sf"/>
</dbReference>
<dbReference type="Gene3D" id="3.40.570.10">
    <property type="entry name" value="Extracellular Endonuclease, subunit A"/>
    <property type="match status" value="1"/>
</dbReference>
<accession>A0ABN1HTX5</accession>
<evidence type="ECO:0000256" key="3">
    <source>
        <dbReference type="ARBA" id="ARBA00022722"/>
    </source>
</evidence>
<evidence type="ECO:0000256" key="9">
    <source>
        <dbReference type="SAM" id="SignalP"/>
    </source>
</evidence>
<evidence type="ECO:0000256" key="1">
    <source>
        <dbReference type="ARBA" id="ARBA00001946"/>
    </source>
</evidence>
<dbReference type="InterPro" id="IPR018524">
    <property type="entry name" value="DNA/RNA_endonuclease_AS"/>
</dbReference>
<evidence type="ECO:0000256" key="6">
    <source>
        <dbReference type="ARBA" id="ARBA00022801"/>
    </source>
</evidence>
<dbReference type="EMBL" id="BAAAES010000008">
    <property type="protein sequence ID" value="GAA0667135.1"/>
    <property type="molecule type" value="Genomic_DNA"/>
</dbReference>
<dbReference type="InterPro" id="IPR020821">
    <property type="entry name" value="ENPP1-3/EXOG-like_nuc-like"/>
</dbReference>
<proteinExistence type="inferred from homology"/>
<keyword evidence="5 8" id="KW-0255">Endonuclease</keyword>
<dbReference type="Pfam" id="PF01223">
    <property type="entry name" value="Endonuclease_NS"/>
    <property type="match status" value="1"/>
</dbReference>
<keyword evidence="9" id="KW-0732">Signal</keyword>
<keyword evidence="7" id="KW-0460">Magnesium</keyword>
<keyword evidence="13" id="KW-1185">Reference proteome</keyword>
<reference evidence="12 13" key="1">
    <citation type="journal article" date="2019" name="Int. J. Syst. Evol. Microbiol.">
        <title>The Global Catalogue of Microorganisms (GCM) 10K type strain sequencing project: providing services to taxonomists for standard genome sequencing and annotation.</title>
        <authorList>
            <consortium name="The Broad Institute Genomics Platform"/>
            <consortium name="The Broad Institute Genome Sequencing Center for Infectious Disease"/>
            <person name="Wu L."/>
            <person name="Ma J."/>
        </authorList>
    </citation>
    <scope>NUCLEOTIDE SEQUENCE [LARGE SCALE GENOMIC DNA]</scope>
    <source>
        <strain evidence="12 13">JCM 14603</strain>
    </source>
</reference>
<organism evidence="12 13">
    <name type="scientific">Sphingomonas insulae</name>
    <dbReference type="NCBI Taxonomy" id="424800"/>
    <lineage>
        <taxon>Bacteria</taxon>
        <taxon>Pseudomonadati</taxon>
        <taxon>Pseudomonadota</taxon>
        <taxon>Alphaproteobacteria</taxon>
        <taxon>Sphingomonadales</taxon>
        <taxon>Sphingomonadaceae</taxon>
        <taxon>Sphingomonas</taxon>
    </lineage>
</organism>